<keyword evidence="9" id="KW-0520">NAD</keyword>
<dbReference type="HOGENOM" id="CLU_003827_12_0_1"/>
<dbReference type="GO" id="GO:0071500">
    <property type="term" value="P:cellular response to nitrosative stress"/>
    <property type="evidence" value="ECO:0007669"/>
    <property type="project" value="TreeGrafter"/>
</dbReference>
<evidence type="ECO:0000256" key="3">
    <source>
        <dbReference type="ARBA" id="ARBA00012229"/>
    </source>
</evidence>
<evidence type="ECO:0000313" key="14">
    <source>
        <dbReference type="EnsemblProtists" id="EOD25800"/>
    </source>
</evidence>
<dbReference type="GO" id="GO:0009636">
    <property type="term" value="P:response to toxic substance"/>
    <property type="evidence" value="ECO:0007669"/>
    <property type="project" value="UniProtKB-KW"/>
</dbReference>
<dbReference type="InterPro" id="IPR039261">
    <property type="entry name" value="FNR_nucleotide-bd"/>
</dbReference>
<evidence type="ECO:0000256" key="2">
    <source>
        <dbReference type="ARBA" id="ARBA00006401"/>
    </source>
</evidence>
<dbReference type="SUPFAM" id="SSF46458">
    <property type="entry name" value="Globin-like"/>
    <property type="match status" value="1"/>
</dbReference>
<dbReference type="PANTHER" id="PTHR43396">
    <property type="entry name" value="FLAVOHEMOPROTEIN"/>
    <property type="match status" value="1"/>
</dbReference>
<dbReference type="KEGG" id="ehx:EMIHUDRAFT_435200"/>
<dbReference type="GO" id="GO:0071949">
    <property type="term" value="F:FAD binding"/>
    <property type="evidence" value="ECO:0007669"/>
    <property type="project" value="TreeGrafter"/>
</dbReference>
<feature type="domain" description="FAD-binding FR-type" evidence="13">
    <location>
        <begin position="186"/>
        <end position="292"/>
    </location>
</feature>
<evidence type="ECO:0000256" key="6">
    <source>
        <dbReference type="ARBA" id="ARBA00022723"/>
    </source>
</evidence>
<dbReference type="OMA" id="KLERMCN"/>
<dbReference type="Gene3D" id="3.40.50.80">
    <property type="entry name" value="Nucleotide-binding domain of ferredoxin-NADP reductase (FNR) module"/>
    <property type="match status" value="1"/>
</dbReference>
<dbReference type="GO" id="GO:0046210">
    <property type="term" value="P:nitric oxide catabolic process"/>
    <property type="evidence" value="ECO:0007669"/>
    <property type="project" value="TreeGrafter"/>
</dbReference>
<dbReference type="InterPro" id="IPR000971">
    <property type="entry name" value="Globin"/>
</dbReference>
<dbReference type="PaxDb" id="2903-EOD25800"/>
<evidence type="ECO:0000256" key="7">
    <source>
        <dbReference type="ARBA" id="ARBA00022857"/>
    </source>
</evidence>
<comment type="catalytic activity">
    <reaction evidence="10">
        <text>2 nitric oxide + NADH + 2 O2 = 2 nitrate + NAD(+) + H(+)</text>
        <dbReference type="Rhea" id="RHEA:19469"/>
        <dbReference type="ChEBI" id="CHEBI:15378"/>
        <dbReference type="ChEBI" id="CHEBI:15379"/>
        <dbReference type="ChEBI" id="CHEBI:16480"/>
        <dbReference type="ChEBI" id="CHEBI:17632"/>
        <dbReference type="ChEBI" id="CHEBI:57540"/>
        <dbReference type="ChEBI" id="CHEBI:57945"/>
        <dbReference type="EC" id="1.14.12.17"/>
    </reaction>
</comment>
<name>A0A0D3JQL5_EMIH1</name>
<dbReference type="AlphaFoldDB" id="A0A0D3JQL5"/>
<dbReference type="Gene3D" id="2.40.30.10">
    <property type="entry name" value="Translation factors"/>
    <property type="match status" value="1"/>
</dbReference>
<reference evidence="15" key="1">
    <citation type="journal article" date="2013" name="Nature">
        <title>Pan genome of the phytoplankton Emiliania underpins its global distribution.</title>
        <authorList>
            <person name="Read B.A."/>
            <person name="Kegel J."/>
            <person name="Klute M.J."/>
            <person name="Kuo A."/>
            <person name="Lefebvre S.C."/>
            <person name="Maumus F."/>
            <person name="Mayer C."/>
            <person name="Miller J."/>
            <person name="Monier A."/>
            <person name="Salamov A."/>
            <person name="Young J."/>
            <person name="Aguilar M."/>
            <person name="Claverie J.M."/>
            <person name="Frickenhaus S."/>
            <person name="Gonzalez K."/>
            <person name="Herman E.K."/>
            <person name="Lin Y.C."/>
            <person name="Napier J."/>
            <person name="Ogata H."/>
            <person name="Sarno A.F."/>
            <person name="Shmutz J."/>
            <person name="Schroeder D."/>
            <person name="de Vargas C."/>
            <person name="Verret F."/>
            <person name="von Dassow P."/>
            <person name="Valentin K."/>
            <person name="Van de Peer Y."/>
            <person name="Wheeler G."/>
            <person name="Dacks J.B."/>
            <person name="Delwiche C.F."/>
            <person name="Dyhrman S.T."/>
            <person name="Glockner G."/>
            <person name="John U."/>
            <person name="Richards T."/>
            <person name="Worden A.Z."/>
            <person name="Zhang X."/>
            <person name="Grigoriev I.V."/>
            <person name="Allen A.E."/>
            <person name="Bidle K."/>
            <person name="Borodovsky M."/>
            <person name="Bowler C."/>
            <person name="Brownlee C."/>
            <person name="Cock J.M."/>
            <person name="Elias M."/>
            <person name="Gladyshev V.N."/>
            <person name="Groth M."/>
            <person name="Guda C."/>
            <person name="Hadaegh A."/>
            <person name="Iglesias-Rodriguez M.D."/>
            <person name="Jenkins J."/>
            <person name="Jones B.M."/>
            <person name="Lawson T."/>
            <person name="Leese F."/>
            <person name="Lindquist E."/>
            <person name="Lobanov A."/>
            <person name="Lomsadze A."/>
            <person name="Malik S.B."/>
            <person name="Marsh M.E."/>
            <person name="Mackinder L."/>
            <person name="Mock T."/>
            <person name="Mueller-Roeber B."/>
            <person name="Pagarete A."/>
            <person name="Parker M."/>
            <person name="Probert I."/>
            <person name="Quesneville H."/>
            <person name="Raines C."/>
            <person name="Rensing S.A."/>
            <person name="Riano-Pachon D.M."/>
            <person name="Richier S."/>
            <person name="Rokitta S."/>
            <person name="Shiraiwa Y."/>
            <person name="Soanes D.M."/>
            <person name="van der Giezen M."/>
            <person name="Wahlund T.M."/>
            <person name="Williams B."/>
            <person name="Wilson W."/>
            <person name="Wolfe G."/>
            <person name="Wurch L.L."/>
        </authorList>
    </citation>
    <scope>NUCLEOTIDE SEQUENCE</scope>
</reference>
<dbReference type="EnsemblProtists" id="EOD25800">
    <property type="protein sequence ID" value="EOD25800"/>
    <property type="gene ID" value="EMIHUDRAFT_435200"/>
</dbReference>
<evidence type="ECO:0000259" key="12">
    <source>
        <dbReference type="PROSITE" id="PS01033"/>
    </source>
</evidence>
<dbReference type="InterPro" id="IPR017927">
    <property type="entry name" value="FAD-bd_FR_type"/>
</dbReference>
<keyword evidence="8" id="KW-0408">Iron</keyword>
<evidence type="ECO:0000256" key="10">
    <source>
        <dbReference type="ARBA" id="ARBA00048649"/>
    </source>
</evidence>
<comment type="similarity">
    <text evidence="2">In the C-terminal section; belongs to the flavoprotein pyridine nucleotide cytochrome reductase family.</text>
</comment>
<dbReference type="STRING" id="2903.R1EGH0"/>
<evidence type="ECO:0000256" key="5">
    <source>
        <dbReference type="ARBA" id="ARBA00022617"/>
    </source>
</evidence>
<dbReference type="PROSITE" id="PS51384">
    <property type="entry name" value="FAD_FR"/>
    <property type="match status" value="1"/>
</dbReference>
<comment type="cofactor">
    <cofactor evidence="1">
        <name>heme b</name>
        <dbReference type="ChEBI" id="CHEBI:60344"/>
    </cofactor>
</comment>
<feature type="domain" description="Globin" evidence="12">
    <location>
        <begin position="25"/>
        <end position="172"/>
    </location>
</feature>
<dbReference type="InterPro" id="IPR017938">
    <property type="entry name" value="Riboflavin_synthase-like_b-brl"/>
</dbReference>
<evidence type="ECO:0000313" key="15">
    <source>
        <dbReference type="Proteomes" id="UP000013827"/>
    </source>
</evidence>
<keyword evidence="5" id="KW-0349">Heme</keyword>
<dbReference type="Gene3D" id="1.10.490.10">
    <property type="entry name" value="Globins"/>
    <property type="match status" value="1"/>
</dbReference>
<evidence type="ECO:0000256" key="9">
    <source>
        <dbReference type="ARBA" id="ARBA00023027"/>
    </source>
</evidence>
<dbReference type="InterPro" id="IPR012292">
    <property type="entry name" value="Globin/Proto"/>
</dbReference>
<reference evidence="14" key="2">
    <citation type="submission" date="2024-10" db="UniProtKB">
        <authorList>
            <consortium name="EnsemblProtists"/>
        </authorList>
    </citation>
    <scope>IDENTIFICATION</scope>
</reference>
<dbReference type="InterPro" id="IPR008333">
    <property type="entry name" value="Cbr1-like_FAD-bd_dom"/>
</dbReference>
<dbReference type="SUPFAM" id="SSF52343">
    <property type="entry name" value="Ferredoxin reductase-like, C-terminal NADP-linked domain"/>
    <property type="match status" value="1"/>
</dbReference>
<keyword evidence="15" id="KW-1185">Reference proteome</keyword>
<dbReference type="Proteomes" id="UP000013827">
    <property type="component" value="Unassembled WGS sequence"/>
</dbReference>
<dbReference type="SUPFAM" id="SSF63380">
    <property type="entry name" value="Riboflavin synthase domain-like"/>
    <property type="match status" value="1"/>
</dbReference>
<dbReference type="GO" id="GO:0020037">
    <property type="term" value="F:heme binding"/>
    <property type="evidence" value="ECO:0007669"/>
    <property type="project" value="InterPro"/>
</dbReference>
<evidence type="ECO:0000256" key="4">
    <source>
        <dbReference type="ARBA" id="ARBA00022575"/>
    </source>
</evidence>
<dbReference type="InterPro" id="IPR009050">
    <property type="entry name" value="Globin-like_sf"/>
</dbReference>
<dbReference type="GeneID" id="17271346"/>
<keyword evidence="4" id="KW-0216">Detoxification</keyword>
<protein>
    <recommendedName>
        <fullName evidence="3">nitric oxide dioxygenase</fullName>
        <ecNumber evidence="3">1.14.12.17</ecNumber>
    </recommendedName>
</protein>
<keyword evidence="6" id="KW-0479">Metal-binding</keyword>
<dbReference type="GO" id="GO:0008941">
    <property type="term" value="F:nitric oxide dioxygenase NAD(P)H activity"/>
    <property type="evidence" value="ECO:0007669"/>
    <property type="project" value="UniProtKB-EC"/>
</dbReference>
<dbReference type="PANTHER" id="PTHR43396:SF3">
    <property type="entry name" value="FLAVOHEMOPROTEIN"/>
    <property type="match status" value="1"/>
</dbReference>
<proteinExistence type="inferred from homology"/>
<comment type="catalytic activity">
    <reaction evidence="11">
        <text>2 nitric oxide + NADPH + 2 O2 = 2 nitrate + NADP(+) + H(+)</text>
        <dbReference type="Rhea" id="RHEA:19465"/>
        <dbReference type="ChEBI" id="CHEBI:15378"/>
        <dbReference type="ChEBI" id="CHEBI:15379"/>
        <dbReference type="ChEBI" id="CHEBI:16480"/>
        <dbReference type="ChEBI" id="CHEBI:17632"/>
        <dbReference type="ChEBI" id="CHEBI:57783"/>
        <dbReference type="ChEBI" id="CHEBI:58349"/>
        <dbReference type="EC" id="1.14.12.17"/>
    </reaction>
</comment>
<keyword evidence="7" id="KW-0521">NADP</keyword>
<dbReference type="RefSeq" id="XP_005778229.1">
    <property type="nucleotide sequence ID" value="XM_005778172.1"/>
</dbReference>
<evidence type="ECO:0000256" key="1">
    <source>
        <dbReference type="ARBA" id="ARBA00001970"/>
    </source>
</evidence>
<sequence>MGKGGEGARKCPFDGDAAKKGLPSGMSAETIATVDATAGAVAPFALDITKDFYGDMIASLPSVVLTVFNPAHNVPISTHQPEALAASVCAYATNIKDLSPLLVPGGAVDAINHRHCALNIQPAHYLPVHDHLMGSIAHVLGPKLGDALTPEVAGAWSEAVRFLAKVCIDKEEALYAEYEKRPGGWRGLKDFTVTEIADVATGIKSFKFEPVNPLTSGFAFEAGQYLTVKVDPNGDGLTAPRHYTATSPPGAKYLQCTTKKVAGGVVSTYMHETLKVGDTVKLTPPYGVFTLDDAAPTAVLLSAGIGVTPMINFARALGGKVALAVHVDKSAKAHALKGEFESLLGKKKLLCKYTDGGKRPSAASVAAETISKAGTEHVFYICGPPAWMSEMQAELLKLGAKKVMCEVFGSQLATSCPFAASPPKAEDNSPGAAIEGMLARTVGPSLARTFTEAMPSGGGAKVAVGACAVAAVAAIAFKALR</sequence>
<evidence type="ECO:0000259" key="13">
    <source>
        <dbReference type="PROSITE" id="PS51384"/>
    </source>
</evidence>
<dbReference type="PROSITE" id="PS01033">
    <property type="entry name" value="GLOBIN"/>
    <property type="match status" value="1"/>
</dbReference>
<dbReference type="eggNOG" id="KOG3378">
    <property type="taxonomic scope" value="Eukaryota"/>
</dbReference>
<evidence type="ECO:0000256" key="8">
    <source>
        <dbReference type="ARBA" id="ARBA00023004"/>
    </source>
</evidence>
<accession>A0A0D3JQL5</accession>
<dbReference type="GO" id="GO:0019825">
    <property type="term" value="F:oxygen binding"/>
    <property type="evidence" value="ECO:0007669"/>
    <property type="project" value="InterPro"/>
</dbReference>
<dbReference type="GO" id="GO:0046872">
    <property type="term" value="F:metal ion binding"/>
    <property type="evidence" value="ECO:0007669"/>
    <property type="project" value="UniProtKB-KW"/>
</dbReference>
<dbReference type="Pfam" id="PF00970">
    <property type="entry name" value="FAD_binding_6"/>
    <property type="match status" value="1"/>
</dbReference>
<organism evidence="14 15">
    <name type="scientific">Emiliania huxleyi (strain CCMP1516)</name>
    <dbReference type="NCBI Taxonomy" id="280463"/>
    <lineage>
        <taxon>Eukaryota</taxon>
        <taxon>Haptista</taxon>
        <taxon>Haptophyta</taxon>
        <taxon>Prymnesiophyceae</taxon>
        <taxon>Isochrysidales</taxon>
        <taxon>Noelaerhabdaceae</taxon>
        <taxon>Emiliania</taxon>
    </lineage>
</organism>
<dbReference type="EC" id="1.14.12.17" evidence="3"/>
<evidence type="ECO:0000256" key="11">
    <source>
        <dbReference type="ARBA" id="ARBA00049433"/>
    </source>
</evidence>